<name>A0AAV1E486_OLDCO</name>
<feature type="compositionally biased region" description="Basic residues" evidence="1">
    <location>
        <begin position="346"/>
        <end position="355"/>
    </location>
</feature>
<proteinExistence type="predicted"/>
<keyword evidence="4" id="KW-1185">Reference proteome</keyword>
<dbReference type="Pfam" id="PF14111">
    <property type="entry name" value="DUF4283"/>
    <property type="match status" value="1"/>
</dbReference>
<dbReference type="AlphaFoldDB" id="A0AAV1E486"/>
<feature type="region of interest" description="Disordered" evidence="1">
    <location>
        <begin position="402"/>
        <end position="433"/>
    </location>
</feature>
<evidence type="ECO:0000259" key="2">
    <source>
        <dbReference type="Pfam" id="PF14111"/>
    </source>
</evidence>
<protein>
    <submittedName>
        <fullName evidence="3">OLC1v1015661C1</fullName>
    </submittedName>
</protein>
<evidence type="ECO:0000313" key="4">
    <source>
        <dbReference type="Proteomes" id="UP001161247"/>
    </source>
</evidence>
<feature type="compositionally biased region" description="Basic and acidic residues" evidence="1">
    <location>
        <begin position="410"/>
        <end position="427"/>
    </location>
</feature>
<evidence type="ECO:0000313" key="3">
    <source>
        <dbReference type="EMBL" id="CAI9114852.1"/>
    </source>
</evidence>
<dbReference type="InterPro" id="IPR025558">
    <property type="entry name" value="DUF4283"/>
</dbReference>
<evidence type="ECO:0000256" key="1">
    <source>
        <dbReference type="SAM" id="MobiDB-lite"/>
    </source>
</evidence>
<accession>A0AAV1E486</accession>
<reference evidence="3" key="1">
    <citation type="submission" date="2023-03" db="EMBL/GenBank/DDBJ databases">
        <authorList>
            <person name="Julca I."/>
        </authorList>
    </citation>
    <scope>NUCLEOTIDE SEQUENCE</scope>
</reference>
<feature type="region of interest" description="Disordered" evidence="1">
    <location>
        <begin position="328"/>
        <end position="358"/>
    </location>
</feature>
<dbReference type="Proteomes" id="UP001161247">
    <property type="component" value="Chromosome 8"/>
</dbReference>
<feature type="region of interest" description="Disordered" evidence="1">
    <location>
        <begin position="155"/>
        <end position="224"/>
    </location>
</feature>
<dbReference type="EMBL" id="OX459125">
    <property type="protein sequence ID" value="CAI9114852.1"/>
    <property type="molecule type" value="Genomic_DNA"/>
</dbReference>
<feature type="domain" description="DUF4283" evidence="2">
    <location>
        <begin position="37"/>
        <end position="112"/>
    </location>
</feature>
<gene>
    <name evidence="3" type="ORF">OLC1_LOCUS21486</name>
</gene>
<organism evidence="3 4">
    <name type="scientific">Oldenlandia corymbosa var. corymbosa</name>
    <dbReference type="NCBI Taxonomy" id="529605"/>
    <lineage>
        <taxon>Eukaryota</taxon>
        <taxon>Viridiplantae</taxon>
        <taxon>Streptophyta</taxon>
        <taxon>Embryophyta</taxon>
        <taxon>Tracheophyta</taxon>
        <taxon>Spermatophyta</taxon>
        <taxon>Magnoliopsida</taxon>
        <taxon>eudicotyledons</taxon>
        <taxon>Gunneridae</taxon>
        <taxon>Pentapetalae</taxon>
        <taxon>asterids</taxon>
        <taxon>lamiids</taxon>
        <taxon>Gentianales</taxon>
        <taxon>Rubiaceae</taxon>
        <taxon>Rubioideae</taxon>
        <taxon>Spermacoceae</taxon>
        <taxon>Hedyotis-Oldenlandia complex</taxon>
        <taxon>Oldenlandia</taxon>
    </lineage>
</organism>
<sequence length="484" mass="55947">MRNYHPLQDVHPSMIHRPGMRVAGMQISLAAEAISAEDQPLSLLGYLIDDRYFNGEQMQNYINGNWALYARVQHYDMNFFVIRFLCKNDLLAVLDNGPYAVHGGLLILRRWYADDEIVLDRVRIMKLSMDQAERNHAPMYRNELREMFPETMRAEGHRNSRWEDDEGDDDYHIENLDNGGQEDMDIGEGTAENQHDGPPPGEHGAPHENDFHNGSSHSSSTSTGKIERAWGIFCNAQHTRLLSSGEEEDGNQSVEQVKEMASQGRLTEIRDNTEEMFQLEEQASQYFSRLYMAGEKINQVEENIILNWPLMLDPTIQTLQDRKLMQMKGKDDNHSSGPRTELNHSHTQRFKRKGKSFQEKKYGRMQLASLKQTEKHLSMHTPHERHRTLDRLNRWKRAHGANQKLVNHNGNHDHKTQRQDGKRSREEDQFEAQQQKHMILEEEDGKQTSIMISNLTIAFGDQVTVHDQLQGLAVVDPKQPPQAV</sequence>